<feature type="transmembrane region" description="Helical" evidence="21">
    <location>
        <begin position="788"/>
        <end position="809"/>
    </location>
</feature>
<evidence type="ECO:0000256" key="3">
    <source>
        <dbReference type="ARBA" id="ARBA00004337"/>
    </source>
</evidence>
<name>A0A091CQ22_FUKDA</name>
<keyword evidence="11" id="KW-0967">Endosome</keyword>
<evidence type="ECO:0000313" key="25">
    <source>
        <dbReference type="Proteomes" id="UP000028990"/>
    </source>
</evidence>
<evidence type="ECO:0000256" key="19">
    <source>
        <dbReference type="ARBA" id="ARBA00048958"/>
    </source>
</evidence>
<dbReference type="FunFam" id="3.40.50.720:FF:000051">
    <property type="entry name" value="STEAP2 metalloreductase"/>
    <property type="match status" value="1"/>
</dbReference>
<evidence type="ECO:0000256" key="11">
    <source>
        <dbReference type="ARBA" id="ARBA00022753"/>
    </source>
</evidence>
<evidence type="ECO:0000256" key="17">
    <source>
        <dbReference type="ARBA" id="ARBA00023065"/>
    </source>
</evidence>
<sequence length="887" mass="101571">MENRKDIPNQEELWQMKDKSLEDDDYLSKDMGETSMLKRPMLLHLPQTTHVNEFDCPLELQHKQQLFPQWRLPIKIAAVVSSLTFLYTFLREIIHPLVTSHQQYFYKIPILVINKVLPMVSITLLALVYLPGVIAAVVQLHNGTKYKKFPPWLDKWMLTRKQFGLLSFFFAVLHAIYSLSYPMRRSYRYKLLNWAFQQVQQNKEDAWIEHDVWRMEIYVSLGIVGLALLALLAVTSVPSVSDSLTWREFHCIQSTREHAKAPSLCRFPGHLKATESLELSGIRQNAGLLIPGLTFSPKPKWGAFETEGSVCPTRRDRLVALASPTVSGRLGLMRCISPVILPRCCENRLVCSFLGFSFSVELPEPRWVLGPSIVEAFRLFTLRGVEDIPGDLGRLHIMESISMMGSPKSLSETFLPNGINGIKDARKVTVGVIGSGDFAKSLTIRLIRCGYHVVIGSRNPKFASEFFPHVVDVTHHEDALTKTNIIFVALHREHYTSLWDLRHLLVGKILIDVSNNMRINQFPESNAEYLASLFPDSLVVKGFNVISAWALQLGPKDASRQVYVCSNNIQARQQVIELARQLNFVPVDLGSLSSAREIENLPLRLFTLWRGPVVIAISLATFFFLYSFVRDVIHPYARSQQSDFYKIPIEIVNKTLPVVAITLLSLVYLAGLLAAAYQLYYGTKYRRFPPWLETWLQCRKQLGLLSFFFTVVHVAYSLCLPMRRSERYLFLNMAYQQVHANIENSWNEEEVWRIEMYISFGIMSLGLLSLLAITSIPSVSNALNWREFSFIQSTLGYVALLISTFHVLIYGWKRAFEEEYYRFYTPPNFVLALVLPSVVTLGKIILLLPCINRKLKRIKKGWEKSQFLEEGIRGTVPHLSPERVTVM</sequence>
<comment type="catalytic activity">
    <reaction evidence="20">
        <text>2 Fe(2+) + NADP(+) + H(+) = 2 Fe(3+) + NADPH</text>
        <dbReference type="Rhea" id="RHEA:71767"/>
        <dbReference type="ChEBI" id="CHEBI:15378"/>
        <dbReference type="ChEBI" id="CHEBI:29033"/>
        <dbReference type="ChEBI" id="CHEBI:29034"/>
        <dbReference type="ChEBI" id="CHEBI:57783"/>
        <dbReference type="ChEBI" id="CHEBI:58349"/>
    </reaction>
    <physiologicalReaction direction="right-to-left" evidence="20">
        <dbReference type="Rhea" id="RHEA:71769"/>
    </physiologicalReaction>
</comment>
<dbReference type="SUPFAM" id="SSF51735">
    <property type="entry name" value="NAD(P)-binding Rossmann-fold domains"/>
    <property type="match status" value="1"/>
</dbReference>
<reference evidence="24 25" key="1">
    <citation type="submission" date="2013-11" db="EMBL/GenBank/DDBJ databases">
        <title>The Damaraland mole rat (Fukomys damarensis) genome and evolution of African mole rats.</title>
        <authorList>
            <person name="Gladyshev V.N."/>
            <person name="Fang X."/>
        </authorList>
    </citation>
    <scope>NUCLEOTIDE SEQUENCE [LARGE SCALE GENOMIC DNA]</scope>
    <source>
        <tissue evidence="24">Liver</tissue>
    </source>
</reference>
<evidence type="ECO:0000256" key="18">
    <source>
        <dbReference type="ARBA" id="ARBA00023136"/>
    </source>
</evidence>
<keyword evidence="12" id="KW-0274">FAD</keyword>
<dbReference type="Pfam" id="PF03807">
    <property type="entry name" value="F420_oxidored"/>
    <property type="match status" value="1"/>
</dbReference>
<feature type="transmembrane region" description="Helical" evidence="21">
    <location>
        <begin position="702"/>
        <end position="723"/>
    </location>
</feature>
<keyword evidence="9 21" id="KW-0812">Transmembrane</keyword>
<comment type="cofactor">
    <cofactor evidence="2">
        <name>FAD</name>
        <dbReference type="ChEBI" id="CHEBI:57692"/>
    </cofactor>
</comment>
<dbReference type="STRING" id="885580.ENSFDAP00000002985"/>
<evidence type="ECO:0000256" key="4">
    <source>
        <dbReference type="ARBA" id="ARBA00007729"/>
    </source>
</evidence>
<dbReference type="InterPro" id="IPR036291">
    <property type="entry name" value="NAD(P)-bd_dom_sf"/>
</dbReference>
<feature type="domain" description="Ferric oxidoreductase" evidence="22">
    <location>
        <begin position="658"/>
        <end position="801"/>
    </location>
</feature>
<organism evidence="24 25">
    <name type="scientific">Fukomys damarensis</name>
    <name type="common">Damaraland mole rat</name>
    <name type="synonym">Cryptomys damarensis</name>
    <dbReference type="NCBI Taxonomy" id="885580"/>
    <lineage>
        <taxon>Eukaryota</taxon>
        <taxon>Metazoa</taxon>
        <taxon>Chordata</taxon>
        <taxon>Craniata</taxon>
        <taxon>Vertebrata</taxon>
        <taxon>Euteleostomi</taxon>
        <taxon>Mammalia</taxon>
        <taxon>Eutheria</taxon>
        <taxon>Euarchontoglires</taxon>
        <taxon>Glires</taxon>
        <taxon>Rodentia</taxon>
        <taxon>Hystricomorpha</taxon>
        <taxon>Bathyergidae</taxon>
        <taxon>Fukomys</taxon>
    </lineage>
</organism>
<keyword evidence="6" id="KW-0410">Iron transport</keyword>
<proteinExistence type="inferred from homology"/>
<evidence type="ECO:0000259" key="23">
    <source>
        <dbReference type="Pfam" id="PF03807"/>
    </source>
</evidence>
<feature type="transmembrane region" description="Helical" evidence="21">
    <location>
        <begin position="829"/>
        <end position="851"/>
    </location>
</feature>
<keyword evidence="7" id="KW-0349">Heme</keyword>
<keyword evidence="10" id="KW-0479">Metal-binding</keyword>
<dbReference type="GO" id="GO:0046872">
    <property type="term" value="F:metal ion binding"/>
    <property type="evidence" value="ECO:0007669"/>
    <property type="project" value="UniProtKB-KW"/>
</dbReference>
<feature type="domain" description="Ferric oxidoreductase" evidence="22">
    <location>
        <begin position="119"/>
        <end position="252"/>
    </location>
</feature>
<evidence type="ECO:0000256" key="14">
    <source>
        <dbReference type="ARBA" id="ARBA00023002"/>
    </source>
</evidence>
<dbReference type="Proteomes" id="UP000028990">
    <property type="component" value="Unassembled WGS sequence"/>
</dbReference>
<evidence type="ECO:0000256" key="10">
    <source>
        <dbReference type="ARBA" id="ARBA00022723"/>
    </source>
</evidence>
<evidence type="ECO:0000256" key="21">
    <source>
        <dbReference type="SAM" id="Phobius"/>
    </source>
</evidence>
<evidence type="ECO:0000313" key="24">
    <source>
        <dbReference type="EMBL" id="KFO21189.1"/>
    </source>
</evidence>
<evidence type="ECO:0000256" key="15">
    <source>
        <dbReference type="ARBA" id="ARBA00023004"/>
    </source>
</evidence>
<evidence type="ECO:0000256" key="12">
    <source>
        <dbReference type="ARBA" id="ARBA00022827"/>
    </source>
</evidence>
<feature type="transmembrane region" description="Helical" evidence="21">
    <location>
        <begin position="116"/>
        <end position="142"/>
    </location>
</feature>
<dbReference type="InterPro" id="IPR028939">
    <property type="entry name" value="P5C_Rdtase_cat_N"/>
</dbReference>
<gene>
    <name evidence="24" type="ORF">H920_17424</name>
</gene>
<evidence type="ECO:0000256" key="6">
    <source>
        <dbReference type="ARBA" id="ARBA00022496"/>
    </source>
</evidence>
<feature type="transmembrane region" description="Helical" evidence="21">
    <location>
        <begin position="756"/>
        <end position="776"/>
    </location>
</feature>
<comment type="similarity">
    <text evidence="4">Belongs to the STEAP family.</text>
</comment>
<dbReference type="GO" id="GO:0008823">
    <property type="term" value="F:cupric reductase (NADH) activity"/>
    <property type="evidence" value="ECO:0007669"/>
    <property type="project" value="TreeGrafter"/>
</dbReference>
<keyword evidence="18 21" id="KW-0472">Membrane</keyword>
<evidence type="ECO:0000256" key="16">
    <source>
        <dbReference type="ARBA" id="ARBA00023008"/>
    </source>
</evidence>
<evidence type="ECO:0000256" key="8">
    <source>
        <dbReference type="ARBA" id="ARBA00022630"/>
    </source>
</evidence>
<evidence type="ECO:0000256" key="7">
    <source>
        <dbReference type="ARBA" id="ARBA00022617"/>
    </source>
</evidence>
<keyword evidence="13 21" id="KW-1133">Transmembrane helix</keyword>
<comment type="catalytic activity">
    <reaction evidence="19">
        <text>2 Cu(+) + NADP(+) + H(+) = 2 Cu(2+) + NADPH</text>
        <dbReference type="Rhea" id="RHEA:71771"/>
        <dbReference type="ChEBI" id="CHEBI:15378"/>
        <dbReference type="ChEBI" id="CHEBI:29036"/>
        <dbReference type="ChEBI" id="CHEBI:49552"/>
        <dbReference type="ChEBI" id="CHEBI:57783"/>
        <dbReference type="ChEBI" id="CHEBI:58349"/>
    </reaction>
    <physiologicalReaction direction="right-to-left" evidence="19">
        <dbReference type="Rhea" id="RHEA:71773"/>
    </physiologicalReaction>
</comment>
<evidence type="ECO:0000256" key="20">
    <source>
        <dbReference type="ARBA" id="ARBA00049387"/>
    </source>
</evidence>
<dbReference type="GO" id="GO:0006826">
    <property type="term" value="P:iron ion transport"/>
    <property type="evidence" value="ECO:0007669"/>
    <property type="project" value="UniProtKB-KW"/>
</dbReference>
<dbReference type="AlphaFoldDB" id="A0A091CQ22"/>
<keyword evidence="17" id="KW-0406">Ion transport</keyword>
<keyword evidence="25" id="KW-1185">Reference proteome</keyword>
<dbReference type="GO" id="GO:0010008">
    <property type="term" value="C:endosome membrane"/>
    <property type="evidence" value="ECO:0007669"/>
    <property type="project" value="UniProtKB-SubCell"/>
</dbReference>
<evidence type="ECO:0000256" key="13">
    <source>
        <dbReference type="ARBA" id="ARBA00022989"/>
    </source>
</evidence>
<dbReference type="GO" id="GO:0005886">
    <property type="term" value="C:plasma membrane"/>
    <property type="evidence" value="ECO:0007669"/>
    <property type="project" value="TreeGrafter"/>
</dbReference>
<dbReference type="PANTHER" id="PTHR14239">
    <property type="entry name" value="DUDULIN-RELATED"/>
    <property type="match status" value="1"/>
</dbReference>
<feature type="domain" description="Pyrroline-5-carboxylate reductase catalytic N-terminal" evidence="23">
    <location>
        <begin position="429"/>
        <end position="516"/>
    </location>
</feature>
<keyword evidence="14" id="KW-0560">Oxidoreductase</keyword>
<dbReference type="Gene3D" id="3.40.50.720">
    <property type="entry name" value="NAD(P)-binding Rossmann-like Domain"/>
    <property type="match status" value="1"/>
</dbReference>
<dbReference type="EMBL" id="KN124462">
    <property type="protein sequence ID" value="KFO21189.1"/>
    <property type="molecule type" value="Genomic_DNA"/>
</dbReference>
<dbReference type="GO" id="GO:0052851">
    <property type="term" value="F:ferric-chelate reductase (NADPH) activity"/>
    <property type="evidence" value="ECO:0007669"/>
    <property type="project" value="TreeGrafter"/>
</dbReference>
<accession>A0A091CQ22</accession>
<protein>
    <submittedName>
        <fullName evidence="24">Metalloreductase STEAP2</fullName>
    </submittedName>
</protein>
<evidence type="ECO:0000256" key="2">
    <source>
        <dbReference type="ARBA" id="ARBA00001974"/>
    </source>
</evidence>
<keyword evidence="15" id="KW-0408">Iron</keyword>
<feature type="transmembrane region" description="Helical" evidence="21">
    <location>
        <begin position="608"/>
        <end position="629"/>
    </location>
</feature>
<feature type="transmembrane region" description="Helical" evidence="21">
    <location>
        <begin position="217"/>
        <end position="237"/>
    </location>
</feature>
<evidence type="ECO:0000256" key="1">
    <source>
        <dbReference type="ARBA" id="ARBA00001970"/>
    </source>
</evidence>
<comment type="cofactor">
    <cofactor evidence="1">
        <name>heme b</name>
        <dbReference type="ChEBI" id="CHEBI:60344"/>
    </cofactor>
</comment>
<evidence type="ECO:0000256" key="9">
    <source>
        <dbReference type="ARBA" id="ARBA00022692"/>
    </source>
</evidence>
<comment type="subcellular location">
    <subcellularLocation>
        <location evidence="3">Endosome membrane</location>
        <topology evidence="3">Multi-pass membrane protein</topology>
    </subcellularLocation>
</comment>
<evidence type="ECO:0000259" key="22">
    <source>
        <dbReference type="Pfam" id="PF01794"/>
    </source>
</evidence>
<dbReference type="InterPro" id="IPR013130">
    <property type="entry name" value="Fe3_Rdtase_TM_dom"/>
</dbReference>
<feature type="transmembrane region" description="Helical" evidence="21">
    <location>
        <begin position="163"/>
        <end position="183"/>
    </location>
</feature>
<keyword evidence="8" id="KW-0285">Flavoprotein</keyword>
<dbReference type="Pfam" id="PF01794">
    <property type="entry name" value="Ferric_reduct"/>
    <property type="match status" value="2"/>
</dbReference>
<evidence type="ECO:0000256" key="5">
    <source>
        <dbReference type="ARBA" id="ARBA00022448"/>
    </source>
</evidence>
<dbReference type="InterPro" id="IPR051267">
    <property type="entry name" value="STEAP_metalloreductase"/>
</dbReference>
<dbReference type="GO" id="GO:0015677">
    <property type="term" value="P:copper ion import"/>
    <property type="evidence" value="ECO:0007669"/>
    <property type="project" value="TreeGrafter"/>
</dbReference>
<feature type="transmembrane region" description="Helical" evidence="21">
    <location>
        <begin position="658"/>
        <end position="681"/>
    </location>
</feature>
<dbReference type="eggNOG" id="ENOG502QVSJ">
    <property type="taxonomic scope" value="Eukaryota"/>
</dbReference>
<keyword evidence="5" id="KW-0813">Transport</keyword>
<dbReference type="PANTHER" id="PTHR14239:SF6">
    <property type="entry name" value="METALLOREDUCTASE STEAP2"/>
    <property type="match status" value="1"/>
</dbReference>
<keyword evidence="16" id="KW-0186">Copper</keyword>